<reference evidence="1" key="1">
    <citation type="submission" date="2014-12" db="EMBL/GenBank/DDBJ databases">
        <title>Insight into the proteome of Arion vulgaris.</title>
        <authorList>
            <person name="Aradska J."/>
            <person name="Bulat T."/>
            <person name="Smidak R."/>
            <person name="Sarate P."/>
            <person name="Gangsoo J."/>
            <person name="Sialana F."/>
            <person name="Bilban M."/>
            <person name="Lubec G."/>
        </authorList>
    </citation>
    <scope>NUCLEOTIDE SEQUENCE</scope>
    <source>
        <tissue evidence="1">Skin</tissue>
    </source>
</reference>
<gene>
    <name evidence="1" type="primary">ORF64686</name>
</gene>
<organism evidence="1">
    <name type="scientific">Arion vulgaris</name>
    <dbReference type="NCBI Taxonomy" id="1028688"/>
    <lineage>
        <taxon>Eukaryota</taxon>
        <taxon>Metazoa</taxon>
        <taxon>Spiralia</taxon>
        <taxon>Lophotrochozoa</taxon>
        <taxon>Mollusca</taxon>
        <taxon>Gastropoda</taxon>
        <taxon>Heterobranchia</taxon>
        <taxon>Euthyneura</taxon>
        <taxon>Panpulmonata</taxon>
        <taxon>Eupulmonata</taxon>
        <taxon>Stylommatophora</taxon>
        <taxon>Helicina</taxon>
        <taxon>Arionoidea</taxon>
        <taxon>Arionidae</taxon>
        <taxon>Arion</taxon>
    </lineage>
</organism>
<dbReference type="EMBL" id="HACG01021131">
    <property type="protein sequence ID" value="CEK67996.1"/>
    <property type="molecule type" value="Transcribed_RNA"/>
</dbReference>
<dbReference type="AlphaFoldDB" id="A0A0B6ZJG8"/>
<name>A0A0B6ZJG8_9EUPU</name>
<evidence type="ECO:0000313" key="1">
    <source>
        <dbReference type="EMBL" id="CEK67996.1"/>
    </source>
</evidence>
<protein>
    <submittedName>
        <fullName evidence="1">Uncharacterized protein</fullName>
    </submittedName>
</protein>
<proteinExistence type="predicted"/>
<accession>A0A0B6ZJG8</accession>
<sequence length="106" mass="12184">MIRTIAYKTRSTLSLQQAPIQPNRDTTIMKEPKMIPAYPRMSPADCRSKFKSSALSTKASLTSSQPTLKTIPTMRAARPKTRNIMLIVTTIIREFYSHHFEYLSRH</sequence>